<dbReference type="InterPro" id="IPR003593">
    <property type="entry name" value="AAA+_ATPase"/>
</dbReference>
<dbReference type="Gene3D" id="3.40.50.300">
    <property type="entry name" value="P-loop containing nucleotide triphosphate hydrolases"/>
    <property type="match status" value="1"/>
</dbReference>
<dbReference type="InterPro" id="IPR027417">
    <property type="entry name" value="P-loop_NTPase"/>
</dbReference>
<dbReference type="SMART" id="SM00382">
    <property type="entry name" value="AAA"/>
    <property type="match status" value="1"/>
</dbReference>
<keyword evidence="8" id="KW-1185">Reference proteome</keyword>
<evidence type="ECO:0000256" key="4">
    <source>
        <dbReference type="ARBA" id="ARBA00022967"/>
    </source>
</evidence>
<dbReference type="Proteomes" id="UP000549457">
    <property type="component" value="Unassembled WGS sequence"/>
</dbReference>
<evidence type="ECO:0000256" key="5">
    <source>
        <dbReference type="ARBA" id="ARBA00037066"/>
    </source>
</evidence>
<comment type="caution">
    <text evidence="7">The sequence shown here is derived from an EMBL/GenBank/DDBJ whole genome shotgun (WGS) entry which is preliminary data.</text>
</comment>
<dbReference type="GO" id="GO:0005524">
    <property type="term" value="F:ATP binding"/>
    <property type="evidence" value="ECO:0007669"/>
    <property type="project" value="UniProtKB-KW"/>
</dbReference>
<proteinExistence type="predicted"/>
<keyword evidence="4" id="KW-1278">Translocase</keyword>
<dbReference type="EMBL" id="JACHFM010000004">
    <property type="protein sequence ID" value="MBB5223905.1"/>
    <property type="molecule type" value="Genomic_DNA"/>
</dbReference>
<dbReference type="PROSITE" id="PS50893">
    <property type="entry name" value="ABC_TRANSPORTER_2"/>
    <property type="match status" value="1"/>
</dbReference>
<dbReference type="PANTHER" id="PTHR42794">
    <property type="entry name" value="HEMIN IMPORT ATP-BINDING PROTEIN HMUV"/>
    <property type="match status" value="1"/>
</dbReference>
<organism evidence="7 8">
    <name type="scientific">Amaricoccus macauensis</name>
    <dbReference type="NCBI Taxonomy" id="57001"/>
    <lineage>
        <taxon>Bacteria</taxon>
        <taxon>Pseudomonadati</taxon>
        <taxon>Pseudomonadota</taxon>
        <taxon>Alphaproteobacteria</taxon>
        <taxon>Rhodobacterales</taxon>
        <taxon>Paracoccaceae</taxon>
        <taxon>Amaricoccus</taxon>
    </lineage>
</organism>
<evidence type="ECO:0000259" key="6">
    <source>
        <dbReference type="PROSITE" id="PS50893"/>
    </source>
</evidence>
<evidence type="ECO:0000313" key="8">
    <source>
        <dbReference type="Proteomes" id="UP000549457"/>
    </source>
</evidence>
<dbReference type="Pfam" id="PF00005">
    <property type="entry name" value="ABC_tran"/>
    <property type="match status" value="1"/>
</dbReference>
<evidence type="ECO:0000256" key="2">
    <source>
        <dbReference type="ARBA" id="ARBA00022741"/>
    </source>
</evidence>
<evidence type="ECO:0000256" key="3">
    <source>
        <dbReference type="ARBA" id="ARBA00022840"/>
    </source>
</evidence>
<dbReference type="RefSeq" id="WP_184153723.1">
    <property type="nucleotide sequence ID" value="NZ_JACHFM010000004.1"/>
</dbReference>
<evidence type="ECO:0000256" key="1">
    <source>
        <dbReference type="ARBA" id="ARBA00022448"/>
    </source>
</evidence>
<dbReference type="CDD" id="cd03214">
    <property type="entry name" value="ABC_Iron-Siderophores_B12_Hemin"/>
    <property type="match status" value="1"/>
</dbReference>
<dbReference type="PANTHER" id="PTHR42794:SF1">
    <property type="entry name" value="HEMIN IMPORT ATP-BINDING PROTEIN HMUV"/>
    <property type="match status" value="1"/>
</dbReference>
<gene>
    <name evidence="7" type="ORF">HNP73_003859</name>
</gene>
<feature type="domain" description="ABC transporter" evidence="6">
    <location>
        <begin position="4"/>
        <end position="234"/>
    </location>
</feature>
<keyword evidence="3 7" id="KW-0067">ATP-binding</keyword>
<keyword evidence="2" id="KW-0547">Nucleotide-binding</keyword>
<name>A0A840STR1_9RHOB</name>
<reference evidence="7 8" key="1">
    <citation type="submission" date="2020-08" db="EMBL/GenBank/DDBJ databases">
        <title>Genomic Encyclopedia of Type Strains, Phase IV (KMG-IV): sequencing the most valuable type-strain genomes for metagenomic binning, comparative biology and taxonomic classification.</title>
        <authorList>
            <person name="Goeker M."/>
        </authorList>
    </citation>
    <scope>NUCLEOTIDE SEQUENCE [LARGE SCALE GENOMIC DNA]</scope>
    <source>
        <strain evidence="7 8">DSM 101730</strain>
    </source>
</reference>
<protein>
    <submittedName>
        <fullName evidence="7">Iron complex transport system ATP-binding protein</fullName>
    </submittedName>
</protein>
<dbReference type="InterPro" id="IPR003439">
    <property type="entry name" value="ABC_transporter-like_ATP-bd"/>
</dbReference>
<dbReference type="InterPro" id="IPR017871">
    <property type="entry name" value="ABC_transporter-like_CS"/>
</dbReference>
<keyword evidence="1" id="KW-0813">Transport</keyword>
<sequence length="260" mass="27176">MTLLRLKDVRIERRGRRVLDHVSLEVHRGEVVGLLGPNGCGKTTLLRAALGLHPAAGTMEIAGVPLGQMAPRERAQVAAYVPQEHEIAWPISVAALVALGRLPHRASAAEDAAAVEAAIDLMELRPLAGRPATDLSGGERARALVARALAQGAPLILADEPTAGLDPAHAVALMVTLRRLVAEGRGALVTLHDLGLAARWCDRVILAGHGRLIAQGRPLDVLTPERIAEVYGVEVFITGDAGGPILQVLGPQRGAGGGNQ</sequence>
<accession>A0A840STR1</accession>
<comment type="function">
    <text evidence="5">Part of the ABC transporter complex HmuTUV involved in hemin import. Responsible for energy coupling to the transport system.</text>
</comment>
<evidence type="ECO:0000313" key="7">
    <source>
        <dbReference type="EMBL" id="MBB5223905.1"/>
    </source>
</evidence>
<dbReference type="SUPFAM" id="SSF52540">
    <property type="entry name" value="P-loop containing nucleoside triphosphate hydrolases"/>
    <property type="match status" value="1"/>
</dbReference>
<dbReference type="GO" id="GO:0016887">
    <property type="term" value="F:ATP hydrolysis activity"/>
    <property type="evidence" value="ECO:0007669"/>
    <property type="project" value="InterPro"/>
</dbReference>
<dbReference type="PROSITE" id="PS00211">
    <property type="entry name" value="ABC_TRANSPORTER_1"/>
    <property type="match status" value="1"/>
</dbReference>
<dbReference type="AlphaFoldDB" id="A0A840STR1"/>